<sequence length="207" mass="22401">MALKPKYPGSNIKAYLEKNLIGFKIGKTDWEYMTNCFVIFPLIGFHFDDFGHGPGNAVITQSGADICPVAVQVDRVQGHAGVQFVNGQFMGTIEVGKDNRGPVKLSNCGFWPVPETKEQVVKQGPSSLILSACHFAGWDSKNEGKPCIRADGGRLIVSACEFMENKRQILLEKGLAAATVTGCLLRGDKGIVNKSDADVQIGLNTTR</sequence>
<evidence type="ECO:0000313" key="1">
    <source>
        <dbReference type="EMBL" id="GAG00379.1"/>
    </source>
</evidence>
<accession>X0U3L7</accession>
<proteinExistence type="predicted"/>
<gene>
    <name evidence="1" type="ORF">S01H1_43456</name>
</gene>
<comment type="caution">
    <text evidence="1">The sequence shown here is derived from an EMBL/GenBank/DDBJ whole genome shotgun (WGS) entry which is preliminary data.</text>
</comment>
<name>X0U3L7_9ZZZZ</name>
<organism evidence="1">
    <name type="scientific">marine sediment metagenome</name>
    <dbReference type="NCBI Taxonomy" id="412755"/>
    <lineage>
        <taxon>unclassified sequences</taxon>
        <taxon>metagenomes</taxon>
        <taxon>ecological metagenomes</taxon>
    </lineage>
</organism>
<dbReference type="AlphaFoldDB" id="X0U3L7"/>
<dbReference type="EMBL" id="BARS01027688">
    <property type="protein sequence ID" value="GAG00379.1"/>
    <property type="molecule type" value="Genomic_DNA"/>
</dbReference>
<reference evidence="1" key="1">
    <citation type="journal article" date="2014" name="Front. Microbiol.">
        <title>High frequency of phylogenetically diverse reductive dehalogenase-homologous genes in deep subseafloor sedimentary metagenomes.</title>
        <authorList>
            <person name="Kawai M."/>
            <person name="Futagami T."/>
            <person name="Toyoda A."/>
            <person name="Takaki Y."/>
            <person name="Nishi S."/>
            <person name="Hori S."/>
            <person name="Arai W."/>
            <person name="Tsubouchi T."/>
            <person name="Morono Y."/>
            <person name="Uchiyama I."/>
            <person name="Ito T."/>
            <person name="Fujiyama A."/>
            <person name="Inagaki F."/>
            <person name="Takami H."/>
        </authorList>
    </citation>
    <scope>NUCLEOTIDE SEQUENCE</scope>
    <source>
        <strain evidence="1">Expedition CK06-06</strain>
    </source>
</reference>
<protein>
    <submittedName>
        <fullName evidence="1">Uncharacterized protein</fullName>
    </submittedName>
</protein>